<reference evidence="1" key="1">
    <citation type="submission" date="2018-05" db="EMBL/GenBank/DDBJ databases">
        <authorList>
            <person name="Lanie J.A."/>
            <person name="Ng W.-L."/>
            <person name="Kazmierczak K.M."/>
            <person name="Andrzejewski T.M."/>
            <person name="Davidsen T.M."/>
            <person name="Wayne K.J."/>
            <person name="Tettelin H."/>
            <person name="Glass J.I."/>
            <person name="Rusch D."/>
            <person name="Podicherti R."/>
            <person name="Tsui H.-C.T."/>
            <person name="Winkler M.E."/>
        </authorList>
    </citation>
    <scope>NUCLEOTIDE SEQUENCE</scope>
</reference>
<organism evidence="1">
    <name type="scientific">marine metagenome</name>
    <dbReference type="NCBI Taxonomy" id="408172"/>
    <lineage>
        <taxon>unclassified sequences</taxon>
        <taxon>metagenomes</taxon>
        <taxon>ecological metagenomes</taxon>
    </lineage>
</organism>
<feature type="non-terminal residue" evidence="1">
    <location>
        <position position="52"/>
    </location>
</feature>
<accession>A0A382PPI4</accession>
<name>A0A382PPI4_9ZZZZ</name>
<proteinExistence type="predicted"/>
<gene>
    <name evidence="1" type="ORF">METZ01_LOCUS328157</name>
</gene>
<dbReference type="AlphaFoldDB" id="A0A382PPI4"/>
<evidence type="ECO:0000313" key="1">
    <source>
        <dbReference type="EMBL" id="SVC75303.1"/>
    </source>
</evidence>
<sequence>MTSVIESKNSPPPYFENYENLMNVDKDNRFNRIALIQPEIPDGNYLPSLGLL</sequence>
<protein>
    <submittedName>
        <fullName evidence="1">Uncharacterized protein</fullName>
    </submittedName>
</protein>
<dbReference type="EMBL" id="UINC01108877">
    <property type="protein sequence ID" value="SVC75303.1"/>
    <property type="molecule type" value="Genomic_DNA"/>
</dbReference>